<dbReference type="EMBL" id="SJKC01000010">
    <property type="protein sequence ID" value="TCC29068.1"/>
    <property type="molecule type" value="Genomic_DNA"/>
</dbReference>
<dbReference type="Proteomes" id="UP000294225">
    <property type="component" value="Unassembled WGS sequence"/>
</dbReference>
<proteinExistence type="predicted"/>
<comment type="caution">
    <text evidence="1">The sequence shown here is derived from an EMBL/GenBank/DDBJ whole genome shotgun (WGS) entry which is preliminary data.</text>
</comment>
<organism evidence="1 2">
    <name type="scientific">Kribbella speibonae</name>
    <dbReference type="NCBI Taxonomy" id="1572660"/>
    <lineage>
        <taxon>Bacteria</taxon>
        <taxon>Bacillati</taxon>
        <taxon>Actinomycetota</taxon>
        <taxon>Actinomycetes</taxon>
        <taxon>Propionibacteriales</taxon>
        <taxon>Kribbellaceae</taxon>
        <taxon>Kribbella</taxon>
    </lineage>
</organism>
<dbReference type="RefSeq" id="WP_131500453.1">
    <property type="nucleotide sequence ID" value="NZ_SJKC01000010.1"/>
</dbReference>
<sequence>MARAVVEPDLAKGLLEAPTRYRIPGAELLVIRIDVYTSRVIADATNPRTLNDIVFPAAVAPGADQTSRYRPLEPPTSNAYDFTINVSSFGQLIWQLDAVMAATIKENTPRPPIIEQGVMEPPLAVPACIAEPGDKVVGGAVLIREGSTRVSHAQSILGLTAAALLRQYVDDRTQRQLIDELNTIAHSSASSISEHDAGRIRVATMPVDLVVGVEPDAEAEVTLGEAVAAKVAQDHLNHKKEWKAAAKEVHLGEQCLIALHEESLLTDEQKSWLAGRLSSTETVDGEMMTEDDRWAELLWLFATRSRPQAAVVRRPIATVLEREAGRRRVSNRADRIPLAVALAMRARRGAVTDTAVERESKILESAVPSIVWEVAWKPTKKPVKDLAEDAIEAAASRTRNKAAAELAARAVWYLARHGQLSMPRNDLGAGGDRRLPSELVAGMLASPRGVRQLARAILDGRDGGLAGLVLDDAGTVDVSGVGTPVQLRDDMVRSQIVPRSGPPAPPPRNPREEFMDAIAALGQALNSVRAADEDLRKVENGHGSPMFQVEGVAEPYVEDFKRIIDEVQNHLGEYVVNWRVVGQLRQQSSGE</sequence>
<evidence type="ECO:0000313" key="2">
    <source>
        <dbReference type="Proteomes" id="UP000294225"/>
    </source>
</evidence>
<dbReference type="AlphaFoldDB" id="A0A4R0IE33"/>
<reference evidence="1 2" key="1">
    <citation type="submission" date="2019-02" db="EMBL/GenBank/DDBJ databases">
        <title>Kribbella capetownensis sp. nov. and Kribbella speibonae sp. nov., isolated from soil.</title>
        <authorList>
            <person name="Curtis S.M."/>
            <person name="Norton I."/>
            <person name="Everest G.J."/>
            <person name="Meyers P.R."/>
        </authorList>
    </citation>
    <scope>NUCLEOTIDE SEQUENCE [LARGE SCALE GENOMIC DNA]</scope>
    <source>
        <strain evidence="1 2">YM55</strain>
    </source>
</reference>
<protein>
    <submittedName>
        <fullName evidence="1">Uncharacterized protein</fullName>
    </submittedName>
</protein>
<evidence type="ECO:0000313" key="1">
    <source>
        <dbReference type="EMBL" id="TCC29068.1"/>
    </source>
</evidence>
<name>A0A4R0IE33_9ACTN</name>
<accession>A0A4R0IE33</accession>
<gene>
    <name evidence="1" type="ORF">E0H92_43625</name>
</gene>